<dbReference type="WBParaSite" id="ES5_v2.g22357.t1">
    <property type="protein sequence ID" value="ES5_v2.g22357.t1"/>
    <property type="gene ID" value="ES5_v2.g22357"/>
</dbReference>
<reference evidence="2" key="1">
    <citation type="submission" date="2022-11" db="UniProtKB">
        <authorList>
            <consortium name="WormBaseParasite"/>
        </authorList>
    </citation>
    <scope>IDENTIFICATION</scope>
</reference>
<evidence type="ECO:0000313" key="2">
    <source>
        <dbReference type="WBParaSite" id="ES5_v2.g22357.t1"/>
    </source>
</evidence>
<accession>A0AC34FY94</accession>
<proteinExistence type="predicted"/>
<name>A0AC34FY94_9BILA</name>
<protein>
    <submittedName>
        <fullName evidence="2">Gag protein</fullName>
    </submittedName>
</protein>
<organism evidence="1 2">
    <name type="scientific">Panagrolaimus sp. ES5</name>
    <dbReference type="NCBI Taxonomy" id="591445"/>
    <lineage>
        <taxon>Eukaryota</taxon>
        <taxon>Metazoa</taxon>
        <taxon>Ecdysozoa</taxon>
        <taxon>Nematoda</taxon>
        <taxon>Chromadorea</taxon>
        <taxon>Rhabditida</taxon>
        <taxon>Tylenchina</taxon>
        <taxon>Panagrolaimomorpha</taxon>
        <taxon>Panagrolaimoidea</taxon>
        <taxon>Panagrolaimidae</taxon>
        <taxon>Panagrolaimus</taxon>
    </lineage>
</organism>
<dbReference type="Proteomes" id="UP000887579">
    <property type="component" value="Unplaced"/>
</dbReference>
<sequence length="301" mass="34129">MTVNTSGSIRQALGRARATGEKQIDGIKKLLNDSPLPWNELKAADMAVEIGVMEKTLQKLEELWGKWEKLVDRIIDDEAHTTEESLYNEWRDKDEYISVTDELERYVLKVKALSTSNATYDDRAPTSLTQKDDQDAKEADESHPTDHKPADGSDSATGDKDDMPVADVMPAKQKFITTPVPQLNIPKYTGDYLKWNAFWQIFDITVHQQNYPNVSKLIALRSLLDGRALEEIESFTISDQNYETVVQTLKNRYGNPQFLIHEFDKKLTAMPPAQPNAHSIRSTVVAVTNICREMQNFGINI</sequence>
<evidence type="ECO:0000313" key="1">
    <source>
        <dbReference type="Proteomes" id="UP000887579"/>
    </source>
</evidence>